<protein>
    <submittedName>
        <fullName evidence="4">Glyceraldehyde-3-phosphate dehydrogenase</fullName>
        <ecNumber evidence="4">1.2.1.12</ecNumber>
    </submittedName>
</protein>
<dbReference type="PANTHER" id="PTHR43454">
    <property type="entry name" value="GLYCERALDEHYDE-3-PHOSPHATE DEHYDROGENASE"/>
    <property type="match status" value="1"/>
</dbReference>
<dbReference type="RefSeq" id="WP_303283190.1">
    <property type="nucleotide sequence ID" value="NZ_BAABCZ010000004.1"/>
</dbReference>
<proteinExistence type="inferred from homology"/>
<evidence type="ECO:0000313" key="5">
    <source>
        <dbReference type="Proteomes" id="UP001176891"/>
    </source>
</evidence>
<dbReference type="SUPFAM" id="SSF55347">
    <property type="entry name" value="Glyceraldehyde-3-phosphate dehydrogenase-like, C-terminal domain"/>
    <property type="match status" value="1"/>
</dbReference>
<evidence type="ECO:0000259" key="3">
    <source>
        <dbReference type="SMART" id="SM00846"/>
    </source>
</evidence>
<dbReference type="Proteomes" id="UP001176891">
    <property type="component" value="Unassembled WGS sequence"/>
</dbReference>
<dbReference type="InterPro" id="IPR020831">
    <property type="entry name" value="GlycerAld/Erythrose_P_DH"/>
</dbReference>
<dbReference type="InterPro" id="IPR020830">
    <property type="entry name" value="GlycerAld_3-P_DH_AS"/>
</dbReference>
<dbReference type="SMART" id="SM00846">
    <property type="entry name" value="Gp_dh_N"/>
    <property type="match status" value="1"/>
</dbReference>
<dbReference type="GO" id="GO:0004365">
    <property type="term" value="F:glyceraldehyde-3-phosphate dehydrogenase (NAD+) (phosphorylating) activity"/>
    <property type="evidence" value="ECO:0007669"/>
    <property type="project" value="UniProtKB-EC"/>
</dbReference>
<dbReference type="CDD" id="cd05214">
    <property type="entry name" value="GAPDH_I_N"/>
    <property type="match status" value="1"/>
</dbReference>
<dbReference type="CDD" id="cd18126">
    <property type="entry name" value="GAPDH_I_C"/>
    <property type="match status" value="1"/>
</dbReference>
<feature type="domain" description="Glyceraldehyde 3-phosphate dehydrogenase NAD(P) binding" evidence="3">
    <location>
        <begin position="130"/>
        <end position="292"/>
    </location>
</feature>
<dbReference type="Gene3D" id="3.30.360.10">
    <property type="entry name" value="Dihydrodipicolinate Reductase, domain 2"/>
    <property type="match status" value="1"/>
</dbReference>
<dbReference type="PRINTS" id="PR00078">
    <property type="entry name" value="G3PDHDRGNASE"/>
</dbReference>
<dbReference type="PROSITE" id="PS00071">
    <property type="entry name" value="GAPDH"/>
    <property type="match status" value="1"/>
</dbReference>
<organism evidence="4 5">
    <name type="scientific">Flavivirga amylovorans</name>
    <dbReference type="NCBI Taxonomy" id="870486"/>
    <lineage>
        <taxon>Bacteria</taxon>
        <taxon>Pseudomonadati</taxon>
        <taxon>Bacteroidota</taxon>
        <taxon>Flavobacteriia</taxon>
        <taxon>Flavobacteriales</taxon>
        <taxon>Flavobacteriaceae</taxon>
        <taxon>Flavivirga</taxon>
    </lineage>
</organism>
<dbReference type="SUPFAM" id="SSF51735">
    <property type="entry name" value="NAD(P)-binding Rossmann-fold domains"/>
    <property type="match status" value="1"/>
</dbReference>
<dbReference type="EC" id="1.2.1.12" evidence="4"/>
<comment type="similarity">
    <text evidence="2">Belongs to the glyceraldehyde-3-phosphate dehydrogenase family.</text>
</comment>
<evidence type="ECO:0000256" key="2">
    <source>
        <dbReference type="RuleBase" id="RU000397"/>
    </source>
</evidence>
<dbReference type="NCBIfam" id="NF006139">
    <property type="entry name" value="PRK08289.1"/>
    <property type="match status" value="1"/>
</dbReference>
<keyword evidence="5" id="KW-1185">Reference proteome</keyword>
<dbReference type="InterPro" id="IPR036291">
    <property type="entry name" value="NAD(P)-bd_dom_sf"/>
</dbReference>
<name>A0ABT8X3N9_9FLAO</name>
<dbReference type="InterPro" id="IPR020828">
    <property type="entry name" value="GlycerAld_3-P_DH_NAD(P)-bd"/>
</dbReference>
<gene>
    <name evidence="4" type="ORF">Q4Q39_14225</name>
</gene>
<sequence>MSFNKAYENELAFQADRRRATVEFIKIISDLWYDKSIELVIFRNQLIDRNVSQILNLHEYAGKFVQKPISIFDSVEIAQAIKTLDVPPAKLDIGKLTYEFHLEENKHNNATAFVARKLKDASKNGDILPKDVILYGFGRIGRLVARELMTRTGKGSQLRLRAIVTRGEINEKILEKRASLLRNDSVHGDFSGTVSVDVKNSALIINGTTVNIISANAPEDIDYTKYKIKGALVIDNTGAFRDKKALSRHLKSKGVDKVLLTAPGKEIPNIVYGVNHTENNPDKVNIFSAASCTTNAITPVLKAIEDSFGVKSGHLETIHAYTNDQNLVDNFHSKYRRGRAAGLNMVITETGAGSAVAKALPSLEGKLTSNAIRVPVPNGSLAILNLELKTKTTLNSVNTILKKYALEGDLVEQIKFELSDELVSSDIVGCSAPSIYDSKATIVRKDGKNIVMYIWYDNEYGYSHQVIRLAKYIAKVRRYTYY</sequence>
<dbReference type="Pfam" id="PF00044">
    <property type="entry name" value="Gp_dh_N"/>
    <property type="match status" value="1"/>
</dbReference>
<accession>A0ABT8X3N9</accession>
<comment type="caution">
    <text evidence="4">The sequence shown here is derived from an EMBL/GenBank/DDBJ whole genome shotgun (WGS) entry which is preliminary data.</text>
</comment>
<evidence type="ECO:0000256" key="1">
    <source>
        <dbReference type="ARBA" id="ARBA00023002"/>
    </source>
</evidence>
<dbReference type="Gene3D" id="3.40.50.720">
    <property type="entry name" value="NAD(P)-binding Rossmann-like Domain"/>
    <property type="match status" value="1"/>
</dbReference>
<dbReference type="EMBL" id="JAUOEM010000005">
    <property type="protein sequence ID" value="MDO5988564.1"/>
    <property type="molecule type" value="Genomic_DNA"/>
</dbReference>
<keyword evidence="1 4" id="KW-0560">Oxidoreductase</keyword>
<evidence type="ECO:0000313" key="4">
    <source>
        <dbReference type="EMBL" id="MDO5988564.1"/>
    </source>
</evidence>
<dbReference type="InterPro" id="IPR020829">
    <property type="entry name" value="GlycerAld_3-P_DH_cat"/>
</dbReference>
<dbReference type="Pfam" id="PF02800">
    <property type="entry name" value="Gp_dh_C"/>
    <property type="match status" value="1"/>
</dbReference>
<dbReference type="PANTHER" id="PTHR43454:SF1">
    <property type="entry name" value="GLYCERALDEHYDE 3-PHOSPHATE DEHYDROGENASE NAD(P) BINDING DOMAIN-CONTAINING PROTEIN"/>
    <property type="match status" value="1"/>
</dbReference>
<reference evidence="4" key="1">
    <citation type="submission" date="2023-07" db="EMBL/GenBank/DDBJ databases">
        <title>Two novel species in the genus Flavivirga.</title>
        <authorList>
            <person name="Kwon K."/>
        </authorList>
    </citation>
    <scope>NUCLEOTIDE SEQUENCE</scope>
    <source>
        <strain evidence="4">KACC 14157</strain>
    </source>
</reference>